<dbReference type="EMBL" id="CP139639">
    <property type="protein sequence ID" value="WRI22218.1"/>
    <property type="molecule type" value="Genomic_DNA"/>
</dbReference>
<name>A0ABZ1A0I6_9PSED</name>
<evidence type="ECO:0000313" key="2">
    <source>
        <dbReference type="Proteomes" id="UP001322392"/>
    </source>
</evidence>
<reference evidence="1 2" key="1">
    <citation type="submission" date="2023-12" db="EMBL/GenBank/DDBJ databases">
        <title>First complete genome sequence of Pseudomonas canadensis strain Pcan-CK-23 isolated from homogenized tissues of Zophobas morio larvae.</title>
        <authorList>
            <person name="Kundlacz C."/>
            <person name="Aldeia C."/>
            <person name="Eddoubaji Y."/>
            <person name="Campos-Madueno E.I."/>
            <person name="Endimiani A."/>
        </authorList>
    </citation>
    <scope>NUCLEOTIDE SEQUENCE [LARGE SCALE GENOMIC DNA]</scope>
    <source>
        <strain evidence="1 2">Pcan-CK-23</strain>
    </source>
</reference>
<protein>
    <recommendedName>
        <fullName evidence="3">Alpha/beta hydrolase</fullName>
    </recommendedName>
</protein>
<sequence>MYGEQNAGLSYLPHIQAHGVRLAPIVECGRFPMYSNPGAMWRQIADFLRT</sequence>
<keyword evidence="2" id="KW-1185">Reference proteome</keyword>
<organism evidence="1 2">
    <name type="scientific">Pseudomonas canadensis</name>
    <dbReference type="NCBI Taxonomy" id="915099"/>
    <lineage>
        <taxon>Bacteria</taxon>
        <taxon>Pseudomonadati</taxon>
        <taxon>Pseudomonadota</taxon>
        <taxon>Gammaproteobacteria</taxon>
        <taxon>Pseudomonadales</taxon>
        <taxon>Pseudomonadaceae</taxon>
        <taxon>Pseudomonas</taxon>
    </lineage>
</organism>
<proteinExistence type="predicted"/>
<dbReference type="RefSeq" id="WP_323986051.1">
    <property type="nucleotide sequence ID" value="NZ_CP139639.1"/>
</dbReference>
<evidence type="ECO:0000313" key="1">
    <source>
        <dbReference type="EMBL" id="WRI22218.1"/>
    </source>
</evidence>
<dbReference type="Proteomes" id="UP001322392">
    <property type="component" value="Chromosome"/>
</dbReference>
<evidence type="ECO:0008006" key="3">
    <source>
        <dbReference type="Google" id="ProtNLM"/>
    </source>
</evidence>
<accession>A0ABZ1A0I6</accession>
<gene>
    <name evidence="1" type="ORF">SPL95_16505</name>
</gene>